<keyword evidence="5" id="KW-1185">Reference proteome</keyword>
<name>A0AAX1SSA2_9FIRM</name>
<dbReference type="SMART" id="SM00530">
    <property type="entry name" value="HTH_XRE"/>
    <property type="match status" value="1"/>
</dbReference>
<reference evidence="4 5" key="1">
    <citation type="journal article" date="2020" name="Cell Host Microbe">
        <title>Functional and Genomic Variation between Human-Derived Isolates of Lachnospiraceae Reveals Inter- and Intra-Species Diversity.</title>
        <authorList>
            <person name="Sorbara M.T."/>
            <person name="Littmann E.R."/>
            <person name="Fontana E."/>
            <person name="Moody T.U."/>
            <person name="Kohout C.E."/>
            <person name="Gjonbalaj M."/>
            <person name="Eaton V."/>
            <person name="Seok R."/>
            <person name="Leiner I.M."/>
            <person name="Pamer E.G."/>
        </authorList>
    </citation>
    <scope>NUCLEOTIDE SEQUENCE [LARGE SCALE GENOMIC DNA]</scope>
    <source>
        <strain evidence="4 5">MSK.1.17</strain>
    </source>
</reference>
<dbReference type="EMBL" id="JAKNGE010000014">
    <property type="protein sequence ID" value="MCG4746368.1"/>
    <property type="molecule type" value="Genomic_DNA"/>
</dbReference>
<dbReference type="EMBL" id="JAAITT010000103">
    <property type="protein sequence ID" value="NSJ52721.1"/>
    <property type="molecule type" value="Genomic_DNA"/>
</dbReference>
<evidence type="ECO:0000256" key="1">
    <source>
        <dbReference type="ARBA" id="ARBA00023125"/>
    </source>
</evidence>
<dbReference type="PANTHER" id="PTHR46558:SF4">
    <property type="entry name" value="DNA-BIDING PHAGE PROTEIN"/>
    <property type="match status" value="1"/>
</dbReference>
<dbReference type="RefSeq" id="WP_117557024.1">
    <property type="nucleotide sequence ID" value="NZ_BAABZL010000001.1"/>
</dbReference>
<dbReference type="Pfam" id="PF01381">
    <property type="entry name" value="HTH_3"/>
    <property type="match status" value="1"/>
</dbReference>
<dbReference type="GeneID" id="97204018"/>
<dbReference type="InterPro" id="IPR036073">
    <property type="entry name" value="Desulfoferrodoxin_Fe-bd_dom_sf"/>
</dbReference>
<feature type="domain" description="HTH cro/C1-type" evidence="2">
    <location>
        <begin position="9"/>
        <end position="63"/>
    </location>
</feature>
<dbReference type="PANTHER" id="PTHR46558">
    <property type="entry name" value="TRACRIPTIONAL REGULATORY PROTEIN-RELATED-RELATED"/>
    <property type="match status" value="1"/>
</dbReference>
<evidence type="ECO:0000313" key="5">
    <source>
        <dbReference type="Proteomes" id="UP000669239"/>
    </source>
</evidence>
<dbReference type="InterPro" id="IPR010982">
    <property type="entry name" value="Lambda_DNA-bd_dom_sf"/>
</dbReference>
<evidence type="ECO:0000313" key="4">
    <source>
        <dbReference type="EMBL" id="NSJ52721.1"/>
    </source>
</evidence>
<gene>
    <name evidence="4" type="ORF">G5B36_29240</name>
    <name evidence="3" type="ORF">L0N08_13170</name>
</gene>
<protein>
    <submittedName>
        <fullName evidence="3">Helix-turn-helix domain-containing protein</fullName>
    </submittedName>
</protein>
<dbReference type="InterPro" id="IPR001387">
    <property type="entry name" value="Cro/C1-type_HTH"/>
</dbReference>
<dbReference type="SUPFAM" id="SSF47413">
    <property type="entry name" value="lambda repressor-like DNA-binding domains"/>
    <property type="match status" value="1"/>
</dbReference>
<reference evidence="3" key="3">
    <citation type="submission" date="2022-01" db="EMBL/GenBank/DDBJ databases">
        <title>Collection of gut derived symbiotic bacterial strains cultured from healthy donors.</title>
        <authorList>
            <person name="Lin H."/>
            <person name="Kohout C."/>
            <person name="Waligurski E."/>
            <person name="Pamer E.G."/>
        </authorList>
    </citation>
    <scope>NUCLEOTIDE SEQUENCE</scope>
    <source>
        <strain evidence="3">DFI.6.55</strain>
    </source>
</reference>
<sequence>MGYVTGGTIRILREKRKLTQKELAEIIHVSDKTISKWETDKGLPDISMIDELARALGVSIAELLTGDLRINENRSANMQRVYFYVCPICGNIVTAVGQGSFSCCGITLPKQEPEPSGEDHLICVETVDDEHFVTMDHQMGKEHYVSFVAYVTAGSLEIAKLYPEQDVSVRFRKKGHGFIYAYCNKHGMFRIRI</sequence>
<evidence type="ECO:0000259" key="2">
    <source>
        <dbReference type="PROSITE" id="PS50943"/>
    </source>
</evidence>
<dbReference type="CDD" id="cd00093">
    <property type="entry name" value="HTH_XRE"/>
    <property type="match status" value="1"/>
</dbReference>
<accession>A0AAX1SSA2</accession>
<proteinExistence type="predicted"/>
<comment type="caution">
    <text evidence="3">The sequence shown here is derived from an EMBL/GenBank/DDBJ whole genome shotgun (WGS) entry which is preliminary data.</text>
</comment>
<dbReference type="Proteomes" id="UP000669239">
    <property type="component" value="Unassembled WGS sequence"/>
</dbReference>
<dbReference type="PROSITE" id="PS50943">
    <property type="entry name" value="HTH_CROC1"/>
    <property type="match status" value="1"/>
</dbReference>
<dbReference type="GO" id="GO:0016491">
    <property type="term" value="F:oxidoreductase activity"/>
    <property type="evidence" value="ECO:0007669"/>
    <property type="project" value="InterPro"/>
</dbReference>
<dbReference type="AlphaFoldDB" id="A0AAX1SSA2"/>
<dbReference type="Proteomes" id="UP001299608">
    <property type="component" value="Unassembled WGS sequence"/>
</dbReference>
<evidence type="ECO:0000313" key="3">
    <source>
        <dbReference type="EMBL" id="MCG4746368.1"/>
    </source>
</evidence>
<dbReference type="SUPFAM" id="SSF49367">
    <property type="entry name" value="Superoxide reductase-like"/>
    <property type="match status" value="1"/>
</dbReference>
<dbReference type="Gene3D" id="2.60.40.730">
    <property type="entry name" value="SOR catalytic domain"/>
    <property type="match status" value="1"/>
</dbReference>
<dbReference type="GO" id="GO:0005506">
    <property type="term" value="F:iron ion binding"/>
    <property type="evidence" value="ECO:0007669"/>
    <property type="project" value="InterPro"/>
</dbReference>
<keyword evidence="1" id="KW-0238">DNA-binding</keyword>
<organism evidence="3 6">
    <name type="scientific">Enterocloster aldenensis</name>
    <dbReference type="NCBI Taxonomy" id="358742"/>
    <lineage>
        <taxon>Bacteria</taxon>
        <taxon>Bacillati</taxon>
        <taxon>Bacillota</taxon>
        <taxon>Clostridia</taxon>
        <taxon>Lachnospirales</taxon>
        <taxon>Lachnospiraceae</taxon>
        <taxon>Enterocloster</taxon>
    </lineage>
</organism>
<reference evidence="4" key="2">
    <citation type="submission" date="2020-02" db="EMBL/GenBank/DDBJ databases">
        <authorList>
            <person name="Littmann E."/>
            <person name="Sorbara M."/>
        </authorList>
    </citation>
    <scope>NUCLEOTIDE SEQUENCE</scope>
    <source>
        <strain evidence="4">MSK.1.17</strain>
    </source>
</reference>
<dbReference type="GO" id="GO:0003677">
    <property type="term" value="F:DNA binding"/>
    <property type="evidence" value="ECO:0007669"/>
    <property type="project" value="UniProtKB-KW"/>
</dbReference>
<dbReference type="Gene3D" id="1.10.260.40">
    <property type="entry name" value="lambda repressor-like DNA-binding domains"/>
    <property type="match status" value="1"/>
</dbReference>
<evidence type="ECO:0000313" key="6">
    <source>
        <dbReference type="Proteomes" id="UP001299608"/>
    </source>
</evidence>